<dbReference type="Proteomes" id="UP000190166">
    <property type="component" value="Unassembled WGS sequence"/>
</dbReference>
<accession>A0A1T5NGN9</accession>
<dbReference type="Pfam" id="PF18299">
    <property type="entry name" value="R2K_2"/>
    <property type="match status" value="1"/>
</dbReference>
<dbReference type="RefSeq" id="WP_079468692.1">
    <property type="nucleotide sequence ID" value="NZ_FUZZ01000001.1"/>
</dbReference>
<dbReference type="STRING" id="393003.SAMN05660461_1428"/>
<dbReference type="AlphaFoldDB" id="A0A1T5NGN9"/>
<organism evidence="2 3">
    <name type="scientific">Chitinophaga ginsengisegetis</name>
    <dbReference type="NCBI Taxonomy" id="393003"/>
    <lineage>
        <taxon>Bacteria</taxon>
        <taxon>Pseudomonadati</taxon>
        <taxon>Bacteroidota</taxon>
        <taxon>Chitinophagia</taxon>
        <taxon>Chitinophagales</taxon>
        <taxon>Chitinophagaceae</taxon>
        <taxon>Chitinophaga</taxon>
    </lineage>
</organism>
<evidence type="ECO:0000313" key="2">
    <source>
        <dbReference type="EMBL" id="SKC99269.1"/>
    </source>
</evidence>
<name>A0A1T5NGN9_9BACT</name>
<evidence type="ECO:0000313" key="3">
    <source>
        <dbReference type="Proteomes" id="UP000190166"/>
    </source>
</evidence>
<feature type="domain" description="ATP-grasp" evidence="1">
    <location>
        <begin position="85"/>
        <end position="229"/>
    </location>
</feature>
<reference evidence="2 3" key="1">
    <citation type="submission" date="2017-02" db="EMBL/GenBank/DDBJ databases">
        <authorList>
            <person name="Peterson S.W."/>
        </authorList>
    </citation>
    <scope>NUCLEOTIDE SEQUENCE [LARGE SCALE GENOMIC DNA]</scope>
    <source>
        <strain evidence="2 3">DSM 18108</strain>
    </source>
</reference>
<sequence>MKIFPILLIPEKTDNEFEQIFATWTDSGGTIRRLGKYWVKDEVLTKQPIAIYGNQTFALVLAQIYNVDLLSPDDTLIARLENKWIRRHIELKQVGQVVENDFPVFIKPVVPKIFTAGIFQTISDFRQITTGLPDNEEILVSSVVDEIQAEARAFIMDGVIKDIALYEGTADLTAGRAFLTDFMNSHKTLLPNVVVVDIAFNESIGWFVLEFNACWGAGLNNCNAGKVIDCIIEATVNKNS</sequence>
<protein>
    <recommendedName>
        <fullName evidence="1">ATP-grasp domain-containing protein</fullName>
    </recommendedName>
</protein>
<keyword evidence="3" id="KW-1185">Reference proteome</keyword>
<gene>
    <name evidence="2" type="ORF">SAMN05660461_1428</name>
</gene>
<proteinExistence type="predicted"/>
<evidence type="ECO:0000259" key="1">
    <source>
        <dbReference type="Pfam" id="PF18299"/>
    </source>
</evidence>
<dbReference type="InterPro" id="IPR041261">
    <property type="entry name" value="R2K_2"/>
</dbReference>
<dbReference type="EMBL" id="FUZZ01000001">
    <property type="protein sequence ID" value="SKC99269.1"/>
    <property type="molecule type" value="Genomic_DNA"/>
</dbReference>